<evidence type="ECO:0000256" key="10">
    <source>
        <dbReference type="ARBA" id="ARBA00023316"/>
    </source>
</evidence>
<dbReference type="EC" id="2.4.99.28" evidence="11"/>
<dbReference type="GO" id="GO:0016763">
    <property type="term" value="F:pentosyltransferase activity"/>
    <property type="evidence" value="ECO:0007669"/>
    <property type="project" value="InterPro"/>
</dbReference>
<evidence type="ECO:0000256" key="2">
    <source>
        <dbReference type="ARBA" id="ARBA00022519"/>
    </source>
</evidence>
<dbReference type="GO" id="GO:0008360">
    <property type="term" value="P:regulation of cell shape"/>
    <property type="evidence" value="ECO:0007669"/>
    <property type="project" value="UniProtKB-KW"/>
</dbReference>
<dbReference type="GO" id="GO:0008955">
    <property type="term" value="F:peptidoglycan glycosyltransferase activity"/>
    <property type="evidence" value="ECO:0007669"/>
    <property type="project" value="UniProtKB-UniRule"/>
</dbReference>
<evidence type="ECO:0000256" key="1">
    <source>
        <dbReference type="ARBA" id="ARBA00022475"/>
    </source>
</evidence>
<gene>
    <name evidence="11 13" type="primary">mtgA</name>
    <name evidence="13" type="ORF">I5731_09370</name>
</gene>
<keyword evidence="9 11" id="KW-0472">Membrane</keyword>
<dbReference type="SUPFAM" id="SSF53955">
    <property type="entry name" value="Lysozyme-like"/>
    <property type="match status" value="1"/>
</dbReference>
<keyword evidence="14" id="KW-1185">Reference proteome</keyword>
<evidence type="ECO:0000256" key="4">
    <source>
        <dbReference type="ARBA" id="ARBA00022679"/>
    </source>
</evidence>
<dbReference type="RefSeq" id="WP_197311077.1">
    <property type="nucleotide sequence ID" value="NZ_JADZLT010000049.1"/>
</dbReference>
<evidence type="ECO:0000256" key="7">
    <source>
        <dbReference type="ARBA" id="ARBA00022984"/>
    </source>
</evidence>
<dbReference type="InterPro" id="IPR036950">
    <property type="entry name" value="PBP_transglycosylase"/>
</dbReference>
<comment type="caution">
    <text evidence="13">The sequence shown here is derived from an EMBL/GenBank/DDBJ whole genome shotgun (WGS) entry which is preliminary data.</text>
</comment>
<comment type="catalytic activity">
    <reaction evidence="11">
        <text>[GlcNAc-(1-&gt;4)-Mur2Ac(oyl-L-Ala-gamma-D-Glu-L-Lys-D-Ala-D-Ala)](n)-di-trans,octa-cis-undecaprenyl diphosphate + beta-D-GlcNAc-(1-&gt;4)-Mur2Ac(oyl-L-Ala-gamma-D-Glu-L-Lys-D-Ala-D-Ala)-di-trans,octa-cis-undecaprenyl diphosphate = [GlcNAc-(1-&gt;4)-Mur2Ac(oyl-L-Ala-gamma-D-Glu-L-Lys-D-Ala-D-Ala)](n+1)-di-trans,octa-cis-undecaprenyl diphosphate + di-trans,octa-cis-undecaprenyl diphosphate + H(+)</text>
        <dbReference type="Rhea" id="RHEA:23708"/>
        <dbReference type="Rhea" id="RHEA-COMP:9602"/>
        <dbReference type="Rhea" id="RHEA-COMP:9603"/>
        <dbReference type="ChEBI" id="CHEBI:15378"/>
        <dbReference type="ChEBI" id="CHEBI:58405"/>
        <dbReference type="ChEBI" id="CHEBI:60033"/>
        <dbReference type="ChEBI" id="CHEBI:78435"/>
        <dbReference type="EC" id="2.4.99.28"/>
    </reaction>
</comment>
<evidence type="ECO:0000313" key="14">
    <source>
        <dbReference type="Proteomes" id="UP000631694"/>
    </source>
</evidence>
<dbReference type="InterPro" id="IPR023346">
    <property type="entry name" value="Lysozyme-like_dom_sf"/>
</dbReference>
<keyword evidence="4 11" id="KW-0808">Transferase</keyword>
<keyword evidence="2 11" id="KW-0997">Cell inner membrane</keyword>
<dbReference type="AlphaFoldDB" id="A0A931MWW7"/>
<dbReference type="InterPro" id="IPR001264">
    <property type="entry name" value="Glyco_trans_51"/>
</dbReference>
<evidence type="ECO:0000256" key="8">
    <source>
        <dbReference type="ARBA" id="ARBA00022989"/>
    </source>
</evidence>
<reference evidence="13" key="1">
    <citation type="submission" date="2020-12" db="EMBL/GenBank/DDBJ databases">
        <title>Methylobrevis albus sp. nov., isolated from fresh water lack sediment.</title>
        <authorList>
            <person name="Zou Q."/>
        </authorList>
    </citation>
    <scope>NUCLEOTIDE SEQUENCE</scope>
    <source>
        <strain evidence="13">L22</strain>
    </source>
</reference>
<dbReference type="PANTHER" id="PTHR30400:SF0">
    <property type="entry name" value="BIOSYNTHETIC PEPTIDOGLYCAN TRANSGLYCOSYLASE"/>
    <property type="match status" value="1"/>
</dbReference>
<evidence type="ECO:0000256" key="9">
    <source>
        <dbReference type="ARBA" id="ARBA00023136"/>
    </source>
</evidence>
<dbReference type="NCBIfam" id="TIGR02070">
    <property type="entry name" value="mono_pep_trsgly"/>
    <property type="match status" value="1"/>
</dbReference>
<feature type="transmembrane region" description="Helical" evidence="11">
    <location>
        <begin position="28"/>
        <end position="50"/>
    </location>
</feature>
<keyword evidence="1 11" id="KW-1003">Cell membrane</keyword>
<comment type="similarity">
    <text evidence="11">Belongs to the glycosyltransferase 51 family.</text>
</comment>
<dbReference type="HAMAP" id="MF_00766">
    <property type="entry name" value="PGT_MtgA"/>
    <property type="match status" value="1"/>
</dbReference>
<keyword evidence="8 11" id="KW-1133">Transmembrane helix</keyword>
<keyword evidence="6 11" id="KW-0133">Cell shape</keyword>
<keyword evidence="5 11" id="KW-0812">Transmembrane</keyword>
<comment type="subcellular location">
    <subcellularLocation>
        <location evidence="11">Cell inner membrane</location>
        <topology evidence="11">Single-pass membrane protein</topology>
    </subcellularLocation>
</comment>
<accession>A0A931MWW7</accession>
<evidence type="ECO:0000256" key="11">
    <source>
        <dbReference type="HAMAP-Rule" id="MF_00766"/>
    </source>
</evidence>
<keyword evidence="7 11" id="KW-0573">Peptidoglycan synthesis</keyword>
<name>A0A931MWW7_9HYPH</name>
<evidence type="ECO:0000313" key="13">
    <source>
        <dbReference type="EMBL" id="MBH0238028.1"/>
    </source>
</evidence>
<evidence type="ECO:0000256" key="5">
    <source>
        <dbReference type="ARBA" id="ARBA00022692"/>
    </source>
</evidence>
<dbReference type="PANTHER" id="PTHR30400">
    <property type="entry name" value="MONOFUNCTIONAL BIOSYNTHETIC PEPTIDOGLYCAN TRANSGLYCOSYLASE"/>
    <property type="match status" value="1"/>
</dbReference>
<proteinExistence type="inferred from homology"/>
<dbReference type="GO" id="GO:0005886">
    <property type="term" value="C:plasma membrane"/>
    <property type="evidence" value="ECO:0007669"/>
    <property type="project" value="UniProtKB-SubCell"/>
</dbReference>
<dbReference type="GO" id="GO:0009252">
    <property type="term" value="P:peptidoglycan biosynthetic process"/>
    <property type="evidence" value="ECO:0007669"/>
    <property type="project" value="UniProtKB-UniRule"/>
</dbReference>
<evidence type="ECO:0000256" key="6">
    <source>
        <dbReference type="ARBA" id="ARBA00022960"/>
    </source>
</evidence>
<dbReference type="GO" id="GO:0009274">
    <property type="term" value="C:peptidoglycan-based cell wall"/>
    <property type="evidence" value="ECO:0007669"/>
    <property type="project" value="InterPro"/>
</dbReference>
<dbReference type="GO" id="GO:0071555">
    <property type="term" value="P:cell wall organization"/>
    <property type="evidence" value="ECO:0007669"/>
    <property type="project" value="UniProtKB-KW"/>
</dbReference>
<sequence>MQDDSLDDRIEPRFDPPRRRPLRRLWRLALFFVAALVALPLVLVPVYAVAPPVSTLMLRDAVRLGGYERDWVGIEAISPYLVRAVIMGEDGRFCQHGGVDWQALSLVLEAEGGPSRGASTISMQTVKNLFLWSSRSYVRKALEIPIATYADLVWTKRRTVEIYLNVAEWGPGLFGAEAAAQHYFGKPAADLGRREASLLAAALPNPIARNPAKPSRGHANYARIIEQRERQSGAYVGCVLDP</sequence>
<keyword evidence="10 11" id="KW-0961">Cell wall biogenesis/degradation</keyword>
<dbReference type="Proteomes" id="UP000631694">
    <property type="component" value="Unassembled WGS sequence"/>
</dbReference>
<keyword evidence="3 11" id="KW-0328">Glycosyltransferase</keyword>
<comment type="pathway">
    <text evidence="11">Cell wall biogenesis; peptidoglycan biosynthesis.</text>
</comment>
<evidence type="ECO:0000256" key="3">
    <source>
        <dbReference type="ARBA" id="ARBA00022676"/>
    </source>
</evidence>
<comment type="function">
    <text evidence="11">Peptidoglycan polymerase that catalyzes glycan chain elongation from lipid-linked precursors.</text>
</comment>
<evidence type="ECO:0000259" key="12">
    <source>
        <dbReference type="Pfam" id="PF00912"/>
    </source>
</evidence>
<dbReference type="Pfam" id="PF00912">
    <property type="entry name" value="Transgly"/>
    <property type="match status" value="1"/>
</dbReference>
<dbReference type="InterPro" id="IPR011812">
    <property type="entry name" value="Pep_trsgly"/>
</dbReference>
<dbReference type="EMBL" id="JADZLT010000049">
    <property type="protein sequence ID" value="MBH0238028.1"/>
    <property type="molecule type" value="Genomic_DNA"/>
</dbReference>
<feature type="domain" description="Glycosyl transferase family 51" evidence="12">
    <location>
        <begin position="67"/>
        <end position="219"/>
    </location>
</feature>
<organism evidence="13 14">
    <name type="scientific">Methylobrevis albus</name>
    <dbReference type="NCBI Taxonomy" id="2793297"/>
    <lineage>
        <taxon>Bacteria</taxon>
        <taxon>Pseudomonadati</taxon>
        <taxon>Pseudomonadota</taxon>
        <taxon>Alphaproteobacteria</taxon>
        <taxon>Hyphomicrobiales</taxon>
        <taxon>Pleomorphomonadaceae</taxon>
        <taxon>Methylobrevis</taxon>
    </lineage>
</organism>
<protein>
    <recommendedName>
        <fullName evidence="11">Biosynthetic peptidoglycan transglycosylase</fullName>
        <ecNumber evidence="11">2.4.99.28</ecNumber>
    </recommendedName>
    <alternativeName>
        <fullName evidence="11">Glycan polymerase</fullName>
    </alternativeName>
    <alternativeName>
        <fullName evidence="11">Peptidoglycan glycosyltransferase MtgA</fullName>
        <shortName evidence="11">PGT</shortName>
    </alternativeName>
</protein>
<dbReference type="Gene3D" id="1.10.3810.10">
    <property type="entry name" value="Biosynthetic peptidoglycan transglycosylase-like"/>
    <property type="match status" value="1"/>
</dbReference>